<gene>
    <name evidence="3" type="ORF">SPHA_46505</name>
</gene>
<evidence type="ECO:0000256" key="2">
    <source>
        <dbReference type="SAM" id="SignalP"/>
    </source>
</evidence>
<dbReference type="InterPro" id="IPR026791">
    <property type="entry name" value="DOCK"/>
</dbReference>
<evidence type="ECO:0000256" key="1">
    <source>
        <dbReference type="SAM" id="MobiDB-lite"/>
    </source>
</evidence>
<feature type="chain" id="PRO_5032613973" evidence="2">
    <location>
        <begin position="26"/>
        <end position="719"/>
    </location>
</feature>
<dbReference type="InterPro" id="IPR035892">
    <property type="entry name" value="C2_domain_sf"/>
</dbReference>
<feature type="compositionally biased region" description="Basic and acidic residues" evidence="1">
    <location>
        <begin position="32"/>
        <end position="60"/>
    </location>
</feature>
<dbReference type="AlphaFoldDB" id="A0A812D5P6"/>
<keyword evidence="2" id="KW-0732">Signal</keyword>
<dbReference type="PANTHER" id="PTHR23317:SF76">
    <property type="entry name" value="LD20667P"/>
    <property type="match status" value="1"/>
</dbReference>
<dbReference type="GO" id="GO:0007264">
    <property type="term" value="P:small GTPase-mediated signal transduction"/>
    <property type="evidence" value="ECO:0007669"/>
    <property type="project" value="InterPro"/>
</dbReference>
<dbReference type="OrthoDB" id="47328at2759"/>
<comment type="caution">
    <text evidence="3">The sequence shown here is derived from an EMBL/GenBank/DDBJ whole genome shotgun (WGS) entry which is preliminary data.</text>
</comment>
<feature type="compositionally biased region" description="Polar residues" evidence="1">
    <location>
        <begin position="315"/>
        <end position="340"/>
    </location>
</feature>
<feature type="region of interest" description="Disordered" evidence="1">
    <location>
        <begin position="310"/>
        <end position="340"/>
    </location>
</feature>
<dbReference type="Gene3D" id="2.60.40.150">
    <property type="entry name" value="C2 domain"/>
    <property type="match status" value="1"/>
</dbReference>
<dbReference type="PANTHER" id="PTHR23317">
    <property type="entry name" value="DEDICATOR OF CYTOKINESIS DOCK"/>
    <property type="match status" value="1"/>
</dbReference>
<name>A0A812D5P6_ACAPH</name>
<proteinExistence type="predicted"/>
<dbReference type="Proteomes" id="UP000597762">
    <property type="component" value="Unassembled WGS sequence"/>
</dbReference>
<organism evidence="3 4">
    <name type="scientific">Acanthosepion pharaonis</name>
    <name type="common">Pharaoh cuttlefish</name>
    <name type="synonym">Sepia pharaonis</name>
    <dbReference type="NCBI Taxonomy" id="158019"/>
    <lineage>
        <taxon>Eukaryota</taxon>
        <taxon>Metazoa</taxon>
        <taxon>Spiralia</taxon>
        <taxon>Lophotrochozoa</taxon>
        <taxon>Mollusca</taxon>
        <taxon>Cephalopoda</taxon>
        <taxon>Coleoidea</taxon>
        <taxon>Decapodiformes</taxon>
        <taxon>Sepiida</taxon>
        <taxon>Sepiina</taxon>
        <taxon>Sepiidae</taxon>
        <taxon>Acanthosepion</taxon>
    </lineage>
</organism>
<sequence length="719" mass="81508">MLSTFILCIAIIKLFVLYTDRRSAAHAPPYESFRRRPRDDSQVRRGSLDRGRTGYEKRRSWSPDDYGSSLDTFSPVTLTVSSFFKQESDKLSDEDLYKFLADMKRPSSVLKRLKAIPGILKLDALPCPEEVVCSRTPELYKIAPFPEDRLKDNWETKEVLEFPSKEVYIPYTTYRNLLYVYPKHLNFVNRQGSARNIAVKVQYMTGEDDSDALPWLPILRDGRLAVGEFQLPVSMEKLPRLYSIHSDNQNIKWIDSHKSLFSVTIHSVSSIHTQEENLDHFLNLCHSAQEQKLNPLFCLGSPTGQYATLGRPSSLPVSKQGYQRSSSDPDLTGSTPTTPDSEVAGIFSFAKGLLDRTSSMRGAEYGTSTFPKVRGKKLVHEELAIQWVMASGSIREATLSNAWFFLELMVKGMAEHLAKTDKLNAPRAMRFSDHFLEDVCQLVRNLIKDIVDRFMKMANQIAMLPDATILMMLRLDFLRILCSHEHYFALNLPFGTPLTPSAPCSPSPSVASTNSQMSYASTNTLTDKGIFFDLTTEFRQQHFLAGLVLSDLAAAFDTHNPAIHHKAINVVRNLLYNHDLDPRYMEPEIKARLAALYLPLIGIVIEALPQLHDPNMNSRSRDYLDGENDRINQRVAMAIAGQSVYERVSGMGFEPPDGGTKTRKCMLNAEATRNLLICFLWLLKNADTSVLKTWCFPIITPYFFSWSGFFFTSHEQSIL</sequence>
<dbReference type="GO" id="GO:0005085">
    <property type="term" value="F:guanyl-nucleotide exchange factor activity"/>
    <property type="evidence" value="ECO:0007669"/>
    <property type="project" value="InterPro"/>
</dbReference>
<dbReference type="EMBL" id="CAHIKZ030002457">
    <property type="protein sequence ID" value="CAE1287281.1"/>
    <property type="molecule type" value="Genomic_DNA"/>
</dbReference>
<reference evidence="3" key="1">
    <citation type="submission" date="2021-01" db="EMBL/GenBank/DDBJ databases">
        <authorList>
            <person name="Li R."/>
            <person name="Bekaert M."/>
        </authorList>
    </citation>
    <scope>NUCLEOTIDE SEQUENCE</scope>
    <source>
        <strain evidence="3">Farmed</strain>
    </source>
</reference>
<evidence type="ECO:0000313" key="3">
    <source>
        <dbReference type="EMBL" id="CAE1287281.1"/>
    </source>
</evidence>
<feature type="region of interest" description="Disordered" evidence="1">
    <location>
        <begin position="29"/>
        <end position="60"/>
    </location>
</feature>
<keyword evidence="4" id="KW-1185">Reference proteome</keyword>
<evidence type="ECO:0000313" key="4">
    <source>
        <dbReference type="Proteomes" id="UP000597762"/>
    </source>
</evidence>
<accession>A0A812D5P6</accession>
<protein>
    <submittedName>
        <fullName evidence="3">DOCK6_7_8</fullName>
    </submittedName>
</protein>
<feature type="signal peptide" evidence="2">
    <location>
        <begin position="1"/>
        <end position="25"/>
    </location>
</feature>